<dbReference type="STRING" id="1276538.A0A1X7S907"/>
<feature type="domain" description="Protein kinase" evidence="6">
    <location>
        <begin position="1"/>
        <end position="310"/>
    </location>
</feature>
<dbReference type="InterPro" id="IPR000719">
    <property type="entry name" value="Prot_kinase_dom"/>
</dbReference>
<protein>
    <recommendedName>
        <fullName evidence="6">Protein kinase domain-containing protein</fullName>
    </recommendedName>
</protein>
<dbReference type="GO" id="GO:0004707">
    <property type="term" value="F:MAP kinase activity"/>
    <property type="evidence" value="ECO:0007669"/>
    <property type="project" value="UniProtKB-EC"/>
</dbReference>
<evidence type="ECO:0000256" key="3">
    <source>
        <dbReference type="ARBA" id="ARBA00022840"/>
    </source>
</evidence>
<dbReference type="Gene3D" id="1.10.510.10">
    <property type="entry name" value="Transferase(Phosphotransferase) domain 1"/>
    <property type="match status" value="1"/>
</dbReference>
<dbReference type="InterPro" id="IPR008271">
    <property type="entry name" value="Ser/Thr_kinase_AS"/>
</dbReference>
<dbReference type="PANTHER" id="PTHR24055">
    <property type="entry name" value="MITOGEN-ACTIVATED PROTEIN KINASE"/>
    <property type="match status" value="1"/>
</dbReference>
<dbReference type="Gene3D" id="3.30.200.20">
    <property type="entry name" value="Phosphorylase Kinase, domain 1"/>
    <property type="match status" value="1"/>
</dbReference>
<dbReference type="GO" id="GO:0005524">
    <property type="term" value="F:ATP binding"/>
    <property type="evidence" value="ECO:0007669"/>
    <property type="project" value="UniProtKB-KW"/>
</dbReference>
<dbReference type="Pfam" id="PF00069">
    <property type="entry name" value="Pkinase"/>
    <property type="match status" value="1"/>
</dbReference>
<evidence type="ECO:0000256" key="1">
    <source>
        <dbReference type="ARBA" id="ARBA00022527"/>
    </source>
</evidence>
<evidence type="ECO:0000313" key="7">
    <source>
        <dbReference type="EMBL" id="SMQ56119.1"/>
    </source>
</evidence>
<dbReference type="EMBL" id="LT853704">
    <property type="protein sequence ID" value="SMQ56119.1"/>
    <property type="molecule type" value="Genomic_DNA"/>
</dbReference>
<comment type="catalytic activity">
    <reaction evidence="4">
        <text>L-threonyl-[protein] + ATP = O-phospho-L-threonyl-[protein] + ADP + H(+)</text>
        <dbReference type="Rhea" id="RHEA:46608"/>
        <dbReference type="Rhea" id="RHEA-COMP:11060"/>
        <dbReference type="Rhea" id="RHEA-COMP:11605"/>
        <dbReference type="ChEBI" id="CHEBI:15378"/>
        <dbReference type="ChEBI" id="CHEBI:30013"/>
        <dbReference type="ChEBI" id="CHEBI:30616"/>
        <dbReference type="ChEBI" id="CHEBI:61977"/>
        <dbReference type="ChEBI" id="CHEBI:456216"/>
        <dbReference type="EC" id="2.7.11.24"/>
    </reaction>
    <physiologicalReaction direction="left-to-right" evidence="4">
        <dbReference type="Rhea" id="RHEA:46609"/>
    </physiologicalReaction>
</comment>
<comment type="catalytic activity">
    <reaction evidence="5">
        <text>L-seryl-[protein] + ATP = O-phospho-L-seryl-[protein] + ADP + H(+)</text>
        <dbReference type="Rhea" id="RHEA:17989"/>
        <dbReference type="Rhea" id="RHEA-COMP:9863"/>
        <dbReference type="Rhea" id="RHEA-COMP:11604"/>
        <dbReference type="ChEBI" id="CHEBI:15378"/>
        <dbReference type="ChEBI" id="CHEBI:29999"/>
        <dbReference type="ChEBI" id="CHEBI:30616"/>
        <dbReference type="ChEBI" id="CHEBI:83421"/>
        <dbReference type="ChEBI" id="CHEBI:456216"/>
        <dbReference type="EC" id="2.7.11.24"/>
    </reaction>
    <physiologicalReaction direction="left-to-right" evidence="5">
        <dbReference type="Rhea" id="RHEA:17990"/>
    </physiologicalReaction>
</comment>
<gene>
    <name evidence="7" type="ORF">ZT3D7_G11274</name>
</gene>
<dbReference type="SUPFAM" id="SSF56112">
    <property type="entry name" value="Protein kinase-like (PK-like)"/>
    <property type="match status" value="1"/>
</dbReference>
<sequence>MPVALKIGQILKGKVGCYSICKQLGASVWLASDCNHERNVILKYADHWRIRNERDVLLRFQEQTPHVRPLLDEVEGDEQNDLKLILKHLDEDLLHTLGHRELTRAEVKHIGKGVLEALRVLHEDGFVHTDVKPSNILLNFDETDSQRITDVQLADLEATVSQDSEYAKDGETAGTAIFRSPEMSLGMPWTTSTDIWSLGATLISLIYGGGFHIFSPGVPIEDDQYDIEILKRHHQFFGPFPHSYNEIADERRLSALIWLMDSTPTETLKPFSRITNREISEEDKGFILRIMKLDYRDRPTARQLLDDEWFIPS</sequence>
<accession>A0A1X7S907</accession>
<evidence type="ECO:0000259" key="6">
    <source>
        <dbReference type="PROSITE" id="PS50011"/>
    </source>
</evidence>
<dbReference type="AlphaFoldDB" id="A0A1X7S907"/>
<name>A0A1X7S907_ZYMT9</name>
<dbReference type="Proteomes" id="UP000215127">
    <property type="component" value="Chromosome 13"/>
</dbReference>
<keyword evidence="1" id="KW-0808">Transferase</keyword>
<reference evidence="7 8" key="1">
    <citation type="submission" date="2016-06" db="EMBL/GenBank/DDBJ databases">
        <authorList>
            <person name="Kjaerup R.B."/>
            <person name="Dalgaard T.S."/>
            <person name="Juul-Madsen H.R."/>
        </authorList>
    </citation>
    <scope>NUCLEOTIDE SEQUENCE [LARGE SCALE GENOMIC DNA]</scope>
</reference>
<keyword evidence="8" id="KW-1185">Reference proteome</keyword>
<dbReference type="PROSITE" id="PS00108">
    <property type="entry name" value="PROTEIN_KINASE_ST"/>
    <property type="match status" value="1"/>
</dbReference>
<dbReference type="PROSITE" id="PS50011">
    <property type="entry name" value="PROTEIN_KINASE_DOM"/>
    <property type="match status" value="1"/>
</dbReference>
<evidence type="ECO:0000256" key="2">
    <source>
        <dbReference type="ARBA" id="ARBA00022741"/>
    </source>
</evidence>
<keyword evidence="2" id="KW-0547">Nucleotide-binding</keyword>
<keyword evidence="1" id="KW-0418">Kinase</keyword>
<dbReference type="SMART" id="SM00220">
    <property type="entry name" value="S_TKc"/>
    <property type="match status" value="1"/>
</dbReference>
<dbReference type="InterPro" id="IPR011009">
    <property type="entry name" value="Kinase-like_dom_sf"/>
</dbReference>
<evidence type="ECO:0000256" key="5">
    <source>
        <dbReference type="ARBA" id="ARBA00048130"/>
    </source>
</evidence>
<evidence type="ECO:0000256" key="4">
    <source>
        <dbReference type="ARBA" id="ARBA00047919"/>
    </source>
</evidence>
<dbReference type="InterPro" id="IPR050117">
    <property type="entry name" value="MAPK"/>
</dbReference>
<evidence type="ECO:0000313" key="8">
    <source>
        <dbReference type="Proteomes" id="UP000215127"/>
    </source>
</evidence>
<proteinExistence type="predicted"/>
<keyword evidence="3" id="KW-0067">ATP-binding</keyword>
<organism evidence="7 8">
    <name type="scientific">Zymoseptoria tritici (strain ST99CH_3D7)</name>
    <dbReference type="NCBI Taxonomy" id="1276538"/>
    <lineage>
        <taxon>Eukaryota</taxon>
        <taxon>Fungi</taxon>
        <taxon>Dikarya</taxon>
        <taxon>Ascomycota</taxon>
        <taxon>Pezizomycotina</taxon>
        <taxon>Dothideomycetes</taxon>
        <taxon>Dothideomycetidae</taxon>
        <taxon>Mycosphaerellales</taxon>
        <taxon>Mycosphaerellaceae</taxon>
        <taxon>Zymoseptoria</taxon>
    </lineage>
</organism>
<keyword evidence="1" id="KW-0723">Serine/threonine-protein kinase</keyword>